<feature type="transmembrane region" description="Helical" evidence="2">
    <location>
        <begin position="182"/>
        <end position="205"/>
    </location>
</feature>
<proteinExistence type="predicted"/>
<accession>A0A7L5BW37</accession>
<feature type="transmembrane region" description="Helical" evidence="2">
    <location>
        <begin position="47"/>
        <end position="69"/>
    </location>
</feature>
<feature type="transmembrane region" description="Helical" evidence="2">
    <location>
        <begin position="81"/>
        <end position="102"/>
    </location>
</feature>
<protein>
    <submittedName>
        <fullName evidence="4">TRAP transporter fused permease subunit</fullName>
    </submittedName>
</protein>
<keyword evidence="1" id="KW-0997">Cell inner membrane</keyword>
<name>A0A7L5BW37_9RHOB</name>
<dbReference type="NCBIfam" id="TIGR02123">
    <property type="entry name" value="TRAP_fused"/>
    <property type="match status" value="1"/>
</dbReference>
<evidence type="ECO:0000313" key="4">
    <source>
        <dbReference type="EMBL" id="QIE56610.1"/>
    </source>
</evidence>
<reference evidence="4 5" key="1">
    <citation type="submission" date="2020-02" db="EMBL/GenBank/DDBJ databases">
        <title>complete genome sequence of Rhodobacteraceae bacterium.</title>
        <authorList>
            <person name="Park J."/>
            <person name="Kim Y.-S."/>
            <person name="Kim K.-H."/>
        </authorList>
    </citation>
    <scope>NUCLEOTIDE SEQUENCE [LARGE SCALE GENOMIC DNA]</scope>
    <source>
        <strain evidence="4 5">RR4-56</strain>
    </source>
</reference>
<feature type="transmembrane region" description="Helical" evidence="2">
    <location>
        <begin position="352"/>
        <end position="370"/>
    </location>
</feature>
<feature type="transmembrane region" description="Helical" evidence="2">
    <location>
        <begin position="567"/>
        <end position="589"/>
    </location>
</feature>
<dbReference type="InterPro" id="IPR011853">
    <property type="entry name" value="TRAP_DctM-Dct_fused"/>
</dbReference>
<dbReference type="AlphaFoldDB" id="A0A7L5BW37"/>
<keyword evidence="2" id="KW-0812">Transmembrane</keyword>
<feature type="transmembrane region" description="Helical" evidence="2">
    <location>
        <begin position="232"/>
        <end position="252"/>
    </location>
</feature>
<keyword evidence="2" id="KW-0472">Membrane</keyword>
<feature type="transmembrane region" description="Helical" evidence="2">
    <location>
        <begin position="376"/>
        <end position="393"/>
    </location>
</feature>
<comment type="subcellular location">
    <subcellularLocation>
        <location evidence="1">Cell inner membrane</location>
        <topology evidence="1">Multi-pass membrane protein</topology>
    </subcellularLocation>
</comment>
<evidence type="ECO:0000313" key="5">
    <source>
        <dbReference type="Proteomes" id="UP000503336"/>
    </source>
</evidence>
<dbReference type="GO" id="GO:0005886">
    <property type="term" value="C:plasma membrane"/>
    <property type="evidence" value="ECO:0007669"/>
    <property type="project" value="UniProtKB-SubCell"/>
</dbReference>
<feature type="transmembrane region" description="Helical" evidence="2">
    <location>
        <begin position="139"/>
        <end position="162"/>
    </location>
</feature>
<evidence type="ECO:0000259" key="3">
    <source>
        <dbReference type="Pfam" id="PF06808"/>
    </source>
</evidence>
<dbReference type="InterPro" id="IPR010656">
    <property type="entry name" value="DctM"/>
</dbReference>
<dbReference type="PANTHER" id="PTHR43849:SF2">
    <property type="entry name" value="BLL3936 PROTEIN"/>
    <property type="match status" value="1"/>
</dbReference>
<feature type="transmembrane region" description="Helical" evidence="2">
    <location>
        <begin position="540"/>
        <end position="561"/>
    </location>
</feature>
<feature type="transmembrane region" description="Helical" evidence="2">
    <location>
        <begin position="503"/>
        <end position="528"/>
    </location>
</feature>
<keyword evidence="5" id="KW-1185">Reference proteome</keyword>
<dbReference type="RefSeq" id="WP_165100074.1">
    <property type="nucleotide sequence ID" value="NZ_CP049056.1"/>
</dbReference>
<dbReference type="Pfam" id="PF06808">
    <property type="entry name" value="DctM"/>
    <property type="match status" value="1"/>
</dbReference>
<keyword evidence="2" id="KW-1133">Transmembrane helix</keyword>
<dbReference type="GO" id="GO:0022857">
    <property type="term" value="F:transmembrane transporter activity"/>
    <property type="evidence" value="ECO:0007669"/>
    <property type="project" value="UniProtKB-UniRule"/>
</dbReference>
<feature type="transmembrane region" description="Helical" evidence="2">
    <location>
        <begin position="405"/>
        <end position="433"/>
    </location>
</feature>
<dbReference type="KEGG" id="hdh:G5B40_14900"/>
<evidence type="ECO:0000256" key="1">
    <source>
        <dbReference type="RuleBase" id="RU369079"/>
    </source>
</evidence>
<evidence type="ECO:0000256" key="2">
    <source>
        <dbReference type="SAM" id="Phobius"/>
    </source>
</evidence>
<gene>
    <name evidence="4" type="ORF">G5B40_14900</name>
</gene>
<dbReference type="PANTHER" id="PTHR43849">
    <property type="entry name" value="BLL3936 PROTEIN"/>
    <property type="match status" value="1"/>
</dbReference>
<feature type="transmembrane region" description="Helical" evidence="2">
    <location>
        <begin position="20"/>
        <end position="41"/>
    </location>
</feature>
<keyword evidence="1" id="KW-1003">Cell membrane</keyword>
<organism evidence="4 5">
    <name type="scientific">Pikeienuella piscinae</name>
    <dbReference type="NCBI Taxonomy" id="2748098"/>
    <lineage>
        <taxon>Bacteria</taxon>
        <taxon>Pseudomonadati</taxon>
        <taxon>Pseudomonadota</taxon>
        <taxon>Alphaproteobacteria</taxon>
        <taxon>Rhodobacterales</taxon>
        <taxon>Paracoccaceae</taxon>
        <taxon>Pikeienuella</taxon>
    </lineage>
</organism>
<feature type="domain" description="TRAP C4-dicarboxylate transport system permease DctM subunit" evidence="3">
    <location>
        <begin position="129"/>
        <end position="561"/>
    </location>
</feature>
<dbReference type="Proteomes" id="UP000503336">
    <property type="component" value="Chromosome"/>
</dbReference>
<comment type="function">
    <text evidence="1">Part of the tripartite ATP-independent periplasmic (TRAP) transport system.</text>
</comment>
<feature type="transmembrane region" description="Helical" evidence="2">
    <location>
        <begin position="453"/>
        <end position="470"/>
    </location>
</feature>
<keyword evidence="1" id="KW-0813">Transport</keyword>
<sequence length="656" mass="68962">MRDTERAAAAPRGMYALRAARAASLTIGFALAVQSLYTAYFGVWEPWFHRSLVTLFSVAAVTLSVPLAARVRTQSRLTPALCWLVDALMIVIFTLAVEQLFAAYEHVDDIMLSYSPYQIAISVLAVGCLLELSRRLFGLPLLLFCLAVFLYCIFGNSLPWVFHHSGFTLSQTMETLWFGLQGVFGSPLGVVVQIIFVFIVFGVVLERTGAGEALIRLAFHFTARSRGGPAQAAIVASALFGTMSGSVAANVVGTGSFTIPIIKRRGFAPHVAGGVEAAASTGGQFVPPVMGAAAFVMADITGIPYLQICLAALIPAILYYLSLAGAVALEARKRGIAPTPPAERVALTRRDSVMSLMVLGPIAAIVVVLAEGRSPAMAGFWATVVAVGLAFLLNPEMRRKPRTLLVALADGGIAGAGIVVAVACIGVVLGVLNLTGFGLKFAGMISAAGEGDMLVSLLLTMFACLILGMGMPTLPAYLIIVLVMGGAITRLGAPTIAVHMFVLYFGVLSAVTPPVALAAFAAAPIAGANPIVTAVTALRLSIAGFVIPFLFVFNPELLLILEFEPTGFVWTLIRAAAALWLMTTALAGFERGPLALWSRLARLIVVGFILQGDLLFSVIGLALAAVLIARDWLECPGLGAPVENTRKAAASADRTS</sequence>
<feature type="transmembrane region" description="Helical" evidence="2">
    <location>
        <begin position="305"/>
        <end position="331"/>
    </location>
</feature>
<feature type="transmembrane region" description="Helical" evidence="2">
    <location>
        <begin position="601"/>
        <end position="629"/>
    </location>
</feature>
<dbReference type="EMBL" id="CP049056">
    <property type="protein sequence ID" value="QIE56610.1"/>
    <property type="molecule type" value="Genomic_DNA"/>
</dbReference>
<feature type="transmembrane region" description="Helical" evidence="2">
    <location>
        <begin position="114"/>
        <end position="132"/>
    </location>
</feature>